<dbReference type="Gene3D" id="3.40.50.1100">
    <property type="match status" value="1"/>
</dbReference>
<reference evidence="2" key="1">
    <citation type="submission" date="2016-11" db="UniProtKB">
        <authorList>
            <consortium name="WormBaseParasite"/>
        </authorList>
    </citation>
    <scope>IDENTIFICATION</scope>
</reference>
<dbReference type="GO" id="GO:0019344">
    <property type="term" value="P:cysteine biosynthetic process"/>
    <property type="evidence" value="ECO:0007669"/>
    <property type="project" value="UniProtKB-ARBA"/>
</dbReference>
<dbReference type="PANTHER" id="PTHR10314">
    <property type="entry name" value="CYSTATHIONINE BETA-SYNTHASE"/>
    <property type="match status" value="1"/>
</dbReference>
<dbReference type="AlphaFoldDB" id="A0A1I7WNV0"/>
<name>A0A1I7WNV0_HETBA</name>
<dbReference type="WBParaSite" id="Hba_06815">
    <property type="protein sequence ID" value="Hba_06815"/>
    <property type="gene ID" value="Hba_06815"/>
</dbReference>
<evidence type="ECO:0000313" key="2">
    <source>
        <dbReference type="WBParaSite" id="Hba_06815"/>
    </source>
</evidence>
<proteinExistence type="predicted"/>
<dbReference type="InterPro" id="IPR036052">
    <property type="entry name" value="TrpB-like_PALP_sf"/>
</dbReference>
<organism evidence="1 2">
    <name type="scientific">Heterorhabditis bacteriophora</name>
    <name type="common">Entomopathogenic nematode worm</name>
    <dbReference type="NCBI Taxonomy" id="37862"/>
    <lineage>
        <taxon>Eukaryota</taxon>
        <taxon>Metazoa</taxon>
        <taxon>Ecdysozoa</taxon>
        <taxon>Nematoda</taxon>
        <taxon>Chromadorea</taxon>
        <taxon>Rhabditida</taxon>
        <taxon>Rhabditina</taxon>
        <taxon>Rhabditomorpha</taxon>
        <taxon>Strongyloidea</taxon>
        <taxon>Heterorhabditidae</taxon>
        <taxon>Heterorhabditis</taxon>
    </lineage>
</organism>
<sequence length="190" mass="21288">MFYDPSATSITWENSGISQDGIKINARPDSKSLKWYNNILEANGNTPLSKLNKIPQAAGIKCNIYVKLEYLNVGGSLEDRAAIRMLEKCARILMVDVIVVPVHTGAALCGISKYVKQKLSKCKVTHCSLYFKNLKVIKRIISLMTSGYWTTKLSIRLKENLLLPKSGFIHELHYILCLANVAAYCLTYTL</sequence>
<dbReference type="SUPFAM" id="SSF53686">
    <property type="entry name" value="Tryptophan synthase beta subunit-like PLP-dependent enzymes"/>
    <property type="match status" value="1"/>
</dbReference>
<keyword evidence="1" id="KW-1185">Reference proteome</keyword>
<accession>A0A1I7WNV0</accession>
<dbReference type="InterPro" id="IPR050214">
    <property type="entry name" value="Cys_Synth/Cystath_Beta-Synth"/>
</dbReference>
<protein>
    <submittedName>
        <fullName evidence="2">PALP domain-containing protein</fullName>
    </submittedName>
</protein>
<evidence type="ECO:0000313" key="1">
    <source>
        <dbReference type="Proteomes" id="UP000095283"/>
    </source>
</evidence>
<dbReference type="Proteomes" id="UP000095283">
    <property type="component" value="Unplaced"/>
</dbReference>